<accession>A0A7J7C7Q4</accession>
<organism evidence="2 3">
    <name type="scientific">Tripterygium wilfordii</name>
    <name type="common">Thunder God vine</name>
    <dbReference type="NCBI Taxonomy" id="458696"/>
    <lineage>
        <taxon>Eukaryota</taxon>
        <taxon>Viridiplantae</taxon>
        <taxon>Streptophyta</taxon>
        <taxon>Embryophyta</taxon>
        <taxon>Tracheophyta</taxon>
        <taxon>Spermatophyta</taxon>
        <taxon>Magnoliopsida</taxon>
        <taxon>eudicotyledons</taxon>
        <taxon>Gunneridae</taxon>
        <taxon>Pentapetalae</taxon>
        <taxon>rosids</taxon>
        <taxon>fabids</taxon>
        <taxon>Celastrales</taxon>
        <taxon>Celastraceae</taxon>
        <taxon>Tripterygium</taxon>
    </lineage>
</organism>
<feature type="transmembrane region" description="Helical" evidence="1">
    <location>
        <begin position="94"/>
        <end position="115"/>
    </location>
</feature>
<dbReference type="InParanoid" id="A0A7J7C7Q4"/>
<dbReference type="GO" id="GO:0005783">
    <property type="term" value="C:endoplasmic reticulum"/>
    <property type="evidence" value="ECO:0007669"/>
    <property type="project" value="TreeGrafter"/>
</dbReference>
<keyword evidence="1" id="KW-0812">Transmembrane</keyword>
<dbReference type="EMBL" id="JAAARO010000020">
    <property type="protein sequence ID" value="KAF5730163.1"/>
    <property type="molecule type" value="Genomic_DNA"/>
</dbReference>
<name>A0A7J7C7Q4_TRIWF</name>
<dbReference type="Pfam" id="PF06127">
    <property type="entry name" value="Mpo1-like"/>
    <property type="match status" value="1"/>
</dbReference>
<dbReference type="InterPro" id="IPR009305">
    <property type="entry name" value="Mpo1-like"/>
</dbReference>
<evidence type="ECO:0000313" key="2">
    <source>
        <dbReference type="EMBL" id="KAF5730163.1"/>
    </source>
</evidence>
<dbReference type="FunCoup" id="A0A7J7C7Q4">
    <property type="interactions" value="70"/>
</dbReference>
<sequence length="203" mass="22576">MGKAGLLDLENHFVFHGTYHKNPINVLMHTLFVWPIIFSTLVVLNFVPPLFSISHTGFIPSGFLDQGLVLNLGFFLTIIHALTFICLDKKAGSLAALLFLACWVGASSLAARLGFSLAWKVVLPAQLFCGTGLFLGHGVFEKRVSTRLDNFIQALVMEPFFVVLEVLQTCCGYEPYPGFHASVKARIEAELKEFEDRKQKKIS</sequence>
<keyword evidence="1" id="KW-1133">Transmembrane helix</keyword>
<evidence type="ECO:0000256" key="1">
    <source>
        <dbReference type="SAM" id="Phobius"/>
    </source>
</evidence>
<feature type="transmembrane region" description="Helical" evidence="1">
    <location>
        <begin position="121"/>
        <end position="140"/>
    </location>
</feature>
<comment type="caution">
    <text evidence="2">The sequence shown here is derived from an EMBL/GenBank/DDBJ whole genome shotgun (WGS) entry which is preliminary data.</text>
</comment>
<feature type="transmembrane region" description="Helical" evidence="1">
    <location>
        <begin position="67"/>
        <end position="87"/>
    </location>
</feature>
<dbReference type="GO" id="GO:0046521">
    <property type="term" value="P:sphingoid catabolic process"/>
    <property type="evidence" value="ECO:0007669"/>
    <property type="project" value="TreeGrafter"/>
</dbReference>
<evidence type="ECO:0000313" key="3">
    <source>
        <dbReference type="Proteomes" id="UP000593562"/>
    </source>
</evidence>
<protein>
    <submittedName>
        <fullName evidence="2">Uncharacterized protein</fullName>
    </submittedName>
</protein>
<dbReference type="OrthoDB" id="2124888at2759"/>
<reference evidence="2 3" key="1">
    <citation type="journal article" date="2020" name="Nat. Commun.">
        <title>Genome of Tripterygium wilfordii and identification of cytochrome P450 involved in triptolide biosynthesis.</title>
        <authorList>
            <person name="Tu L."/>
            <person name="Su P."/>
            <person name="Zhang Z."/>
            <person name="Gao L."/>
            <person name="Wang J."/>
            <person name="Hu T."/>
            <person name="Zhou J."/>
            <person name="Zhang Y."/>
            <person name="Zhao Y."/>
            <person name="Liu Y."/>
            <person name="Song Y."/>
            <person name="Tong Y."/>
            <person name="Lu Y."/>
            <person name="Yang J."/>
            <person name="Xu C."/>
            <person name="Jia M."/>
            <person name="Peters R.J."/>
            <person name="Huang L."/>
            <person name="Gao W."/>
        </authorList>
    </citation>
    <scope>NUCLEOTIDE SEQUENCE [LARGE SCALE GENOMIC DNA]</scope>
    <source>
        <strain evidence="3">cv. XIE 37</strain>
        <tissue evidence="2">Leaf</tissue>
    </source>
</reference>
<dbReference type="AlphaFoldDB" id="A0A7J7C7Q4"/>
<dbReference type="PANTHER" id="PTHR28026:SF9">
    <property type="entry name" value="2-HYDROXY-PALMITIC ACID DIOXYGENASE MPO1"/>
    <property type="match status" value="1"/>
</dbReference>
<keyword evidence="3" id="KW-1185">Reference proteome</keyword>
<dbReference type="PANTHER" id="PTHR28026">
    <property type="entry name" value="DUF962 DOMAIN PROTEIN (AFU_ORTHOLOGUE AFUA_8G05310)"/>
    <property type="match status" value="1"/>
</dbReference>
<feature type="transmembrane region" description="Helical" evidence="1">
    <location>
        <begin position="26"/>
        <end position="47"/>
    </location>
</feature>
<keyword evidence="1" id="KW-0472">Membrane</keyword>
<gene>
    <name evidence="2" type="ORF">HS088_TW20G00534</name>
</gene>
<proteinExistence type="predicted"/>
<dbReference type="GO" id="GO:0016020">
    <property type="term" value="C:membrane"/>
    <property type="evidence" value="ECO:0007669"/>
    <property type="project" value="GOC"/>
</dbReference>
<dbReference type="Proteomes" id="UP000593562">
    <property type="component" value="Unassembled WGS sequence"/>
</dbReference>